<dbReference type="Gene3D" id="2.70.98.90">
    <property type="match status" value="1"/>
</dbReference>
<dbReference type="InterPro" id="IPR028053">
    <property type="entry name" value="Membr_insert_YidC_N"/>
</dbReference>
<evidence type="ECO:0000256" key="2">
    <source>
        <dbReference type="ARBA" id="ARBA00010527"/>
    </source>
</evidence>
<dbReference type="NCBIfam" id="TIGR03592">
    <property type="entry name" value="yidC_oxa1_cterm"/>
    <property type="match status" value="1"/>
</dbReference>
<keyword evidence="6 13" id="KW-0812">Transmembrane</keyword>
<reference evidence="17" key="1">
    <citation type="journal article" date="2019" name="Int. J. Syst. Evol. Microbiol.">
        <title>The Global Catalogue of Microorganisms (GCM) 10K type strain sequencing project: providing services to taxonomists for standard genome sequencing and annotation.</title>
        <authorList>
            <consortium name="The Broad Institute Genomics Platform"/>
            <consortium name="The Broad Institute Genome Sequencing Center for Infectious Disease"/>
            <person name="Wu L."/>
            <person name="Ma J."/>
        </authorList>
    </citation>
    <scope>NUCLEOTIDE SEQUENCE [LARGE SCALE GENOMIC DNA]</scope>
    <source>
        <strain evidence="17">JCM 31920</strain>
    </source>
</reference>
<evidence type="ECO:0000313" key="17">
    <source>
        <dbReference type="Proteomes" id="UP001501508"/>
    </source>
</evidence>
<keyword evidence="5 13" id="KW-1003">Cell membrane</keyword>
<evidence type="ECO:0000256" key="13">
    <source>
        <dbReference type="HAMAP-Rule" id="MF_01810"/>
    </source>
</evidence>
<dbReference type="CDD" id="cd19961">
    <property type="entry name" value="EcYidC-like_peri"/>
    <property type="match status" value="1"/>
</dbReference>
<feature type="transmembrane region" description="Helical" evidence="13">
    <location>
        <begin position="479"/>
        <end position="497"/>
    </location>
</feature>
<evidence type="ECO:0000256" key="8">
    <source>
        <dbReference type="ARBA" id="ARBA00022989"/>
    </source>
</evidence>
<proteinExistence type="inferred from homology"/>
<evidence type="ECO:0000256" key="11">
    <source>
        <dbReference type="ARBA" id="ARBA00033245"/>
    </source>
</evidence>
<comment type="subcellular location">
    <subcellularLocation>
        <location evidence="1">Cell inner membrane</location>
        <topology evidence="1">Multi-pass membrane protein</topology>
    </subcellularLocation>
    <subcellularLocation>
        <location evidence="13">Cell membrane</location>
        <topology evidence="13">Multi-pass membrane protein</topology>
    </subcellularLocation>
</comment>
<evidence type="ECO:0000256" key="6">
    <source>
        <dbReference type="ARBA" id="ARBA00022692"/>
    </source>
</evidence>
<evidence type="ECO:0000256" key="9">
    <source>
        <dbReference type="ARBA" id="ARBA00023136"/>
    </source>
</evidence>
<evidence type="ECO:0000256" key="12">
    <source>
        <dbReference type="ARBA" id="ARBA00033342"/>
    </source>
</evidence>
<dbReference type="Pfam" id="PF02096">
    <property type="entry name" value="60KD_IMP"/>
    <property type="match status" value="1"/>
</dbReference>
<comment type="caution">
    <text evidence="16">The sequence shown here is derived from an EMBL/GenBank/DDBJ whole genome shotgun (WGS) entry which is preliminary data.</text>
</comment>
<feature type="domain" description="Membrane insertase YidC/Oxa/ALB C-terminal" evidence="14">
    <location>
        <begin position="357"/>
        <end position="553"/>
    </location>
</feature>
<dbReference type="PANTHER" id="PTHR12428:SF65">
    <property type="entry name" value="CYTOCHROME C OXIDASE ASSEMBLY PROTEIN COX18, MITOCHONDRIAL"/>
    <property type="match status" value="1"/>
</dbReference>
<dbReference type="CDD" id="cd20070">
    <property type="entry name" value="5TM_YidC_Alb3"/>
    <property type="match status" value="1"/>
</dbReference>
<name>A0ABP8M6B7_9BACT</name>
<evidence type="ECO:0000256" key="10">
    <source>
        <dbReference type="ARBA" id="ARBA00023186"/>
    </source>
</evidence>
<keyword evidence="9 13" id="KW-0472">Membrane</keyword>
<evidence type="ECO:0000256" key="1">
    <source>
        <dbReference type="ARBA" id="ARBA00004429"/>
    </source>
</evidence>
<feature type="transmembrane region" description="Helical" evidence="13">
    <location>
        <begin position="509"/>
        <end position="529"/>
    </location>
</feature>
<dbReference type="Proteomes" id="UP001501508">
    <property type="component" value="Unassembled WGS sequence"/>
</dbReference>
<feature type="transmembrane region" description="Helical" evidence="13">
    <location>
        <begin position="357"/>
        <end position="377"/>
    </location>
</feature>
<evidence type="ECO:0000256" key="3">
    <source>
        <dbReference type="ARBA" id="ARBA00015325"/>
    </source>
</evidence>
<keyword evidence="17" id="KW-1185">Reference proteome</keyword>
<evidence type="ECO:0000259" key="14">
    <source>
        <dbReference type="Pfam" id="PF02096"/>
    </source>
</evidence>
<comment type="subunit">
    <text evidence="13">Interacts with the Sec translocase complex via SecD. Specifically interacts with transmembrane segments of nascent integral membrane proteins during membrane integration.</text>
</comment>
<protein>
    <recommendedName>
        <fullName evidence="3 13">Membrane protein insertase YidC</fullName>
    </recommendedName>
    <alternativeName>
        <fullName evidence="12 13">Foldase YidC</fullName>
    </alternativeName>
    <alternativeName>
        <fullName evidence="11 13">Membrane integrase YidC</fullName>
    </alternativeName>
    <alternativeName>
        <fullName evidence="13">Membrane protein YidC</fullName>
    </alternativeName>
</protein>
<dbReference type="EMBL" id="BAABEY010000030">
    <property type="protein sequence ID" value="GAA4443798.1"/>
    <property type="molecule type" value="Genomic_DNA"/>
</dbReference>
<keyword evidence="7 13" id="KW-0653">Protein transport</keyword>
<feature type="domain" description="Membrane insertase YidC N-terminal" evidence="15">
    <location>
        <begin position="73"/>
        <end position="341"/>
    </location>
</feature>
<accession>A0ABP8M6B7</accession>
<evidence type="ECO:0000256" key="5">
    <source>
        <dbReference type="ARBA" id="ARBA00022475"/>
    </source>
</evidence>
<comment type="similarity">
    <text evidence="2 13">Belongs to the OXA1/ALB3/YidC family. Type 1 subfamily.</text>
</comment>
<dbReference type="InterPro" id="IPR001708">
    <property type="entry name" value="YidC/ALB3/OXA1/COX18"/>
</dbReference>
<keyword evidence="8 13" id="KW-1133">Transmembrane helix</keyword>
<dbReference type="PRINTS" id="PR00701">
    <property type="entry name" value="60KDINNERMP"/>
</dbReference>
<sequence>MDKNNIIGIVIIFLMLIGYTYLAPNPEPQVSTETSGQVVEPKEKTLADAGTADSVTVQSGDTTRRVPVAFSDVKVKTKDLEVVFSDKGGVIREVRLNQYKTYDQKPLYLVAEGHNRFQLEYPTASGTINLENAYFAADQKGEIQLGEADSLQLKFRHQLPNNEWVEQSYVVRGSGYLIGYSLKSSSGAGQYDKSLRFVWTNDMLQLENDMKENRKVVTVNYYTDALDDLGISPDGALEESTANPVKWFTIKHKYFLSGLIADNTPFQSFRAGSSVNPASLDVVKTVNVETAIPVADIQKGNANFQYYFGPNDYHVVGKVNAENFEQNVYLGYAFLKPINKYFLVPLFNFLERFFSNYGLLIICLVLIVKTILMPLTYKSYVSMAKMKVMAPEIEEIRSKYPDDMAKQQQEQMKLYQQVGVSPLSGCIPVLATMPILFSLFFLFPNLIELRQKAFLWATDLSTYDAFVKFPFTIPFYGDHLSLFTVLMTVSSIGYAYYSNQMTPAQPGPINMKYLSYVMPVMFMFFLNSFPAGLTFYYFVSNLVTIVQQLIIRRMVDDDKIRAILDGNRQKFKDKPQKQSKFRNYIEKSLQAAEEAKKKQEEAQRKAGGKKK</sequence>
<dbReference type="PANTHER" id="PTHR12428">
    <property type="entry name" value="OXA1"/>
    <property type="match status" value="1"/>
</dbReference>
<keyword evidence="4 13" id="KW-0813">Transport</keyword>
<dbReference type="Pfam" id="PF14849">
    <property type="entry name" value="YidC_periplas"/>
    <property type="match status" value="1"/>
</dbReference>
<gene>
    <name evidence="13 16" type="primary">yidC</name>
    <name evidence="16" type="ORF">GCM10023091_32980</name>
</gene>
<dbReference type="InterPro" id="IPR019998">
    <property type="entry name" value="Membr_insert_YidC"/>
</dbReference>
<feature type="transmembrane region" description="Helical" evidence="13">
    <location>
        <begin position="420"/>
        <end position="443"/>
    </location>
</feature>
<evidence type="ECO:0000259" key="15">
    <source>
        <dbReference type="Pfam" id="PF14849"/>
    </source>
</evidence>
<evidence type="ECO:0000256" key="4">
    <source>
        <dbReference type="ARBA" id="ARBA00022448"/>
    </source>
</evidence>
<dbReference type="InterPro" id="IPR038221">
    <property type="entry name" value="YidC_periplasmic_sf"/>
</dbReference>
<keyword evidence="10 13" id="KW-0143">Chaperone</keyword>
<dbReference type="NCBIfam" id="NF002356">
    <property type="entry name" value="PRK01318.2-3"/>
    <property type="match status" value="1"/>
</dbReference>
<dbReference type="InterPro" id="IPR047196">
    <property type="entry name" value="YidC_ALB_C"/>
</dbReference>
<dbReference type="NCBIfam" id="TIGR03593">
    <property type="entry name" value="yidC_nterm"/>
    <property type="match status" value="1"/>
</dbReference>
<evidence type="ECO:0000313" key="16">
    <source>
        <dbReference type="EMBL" id="GAA4443798.1"/>
    </source>
</evidence>
<dbReference type="HAMAP" id="MF_01810">
    <property type="entry name" value="YidC_type1"/>
    <property type="match status" value="1"/>
</dbReference>
<organism evidence="16 17">
    <name type="scientific">Ravibacter arvi</name>
    <dbReference type="NCBI Taxonomy" id="2051041"/>
    <lineage>
        <taxon>Bacteria</taxon>
        <taxon>Pseudomonadati</taxon>
        <taxon>Bacteroidota</taxon>
        <taxon>Cytophagia</taxon>
        <taxon>Cytophagales</taxon>
        <taxon>Spirosomataceae</taxon>
        <taxon>Ravibacter</taxon>
    </lineage>
</organism>
<dbReference type="RefSeq" id="WP_345031206.1">
    <property type="nucleotide sequence ID" value="NZ_BAABEY010000030.1"/>
</dbReference>
<evidence type="ECO:0000256" key="7">
    <source>
        <dbReference type="ARBA" id="ARBA00022927"/>
    </source>
</evidence>
<comment type="function">
    <text evidence="13">Required for the insertion and/or proper folding and/or complex formation of integral membrane proteins into the membrane. Involved in integration of membrane proteins that insert both dependently and independently of the Sec translocase complex, as well as at least some lipoproteins. Aids folding of multispanning membrane proteins.</text>
</comment>
<dbReference type="InterPro" id="IPR028055">
    <property type="entry name" value="YidC/Oxa/ALB_C"/>
</dbReference>